<proteinExistence type="predicted"/>
<protein>
    <recommendedName>
        <fullName evidence="2">Large polyvalent protein associated domain-containing protein</fullName>
    </recommendedName>
</protein>
<dbReference type="RefSeq" id="WP_262432156.1">
    <property type="nucleotide sequence ID" value="NZ_JACRTE010000008.1"/>
</dbReference>
<dbReference type="Proteomes" id="UP000647416">
    <property type="component" value="Unassembled WGS sequence"/>
</dbReference>
<dbReference type="Pfam" id="PF18852">
    <property type="entry name" value="LPD34"/>
    <property type="match status" value="1"/>
</dbReference>
<dbReference type="InterPro" id="IPR040672">
    <property type="entry name" value="LPD34"/>
</dbReference>
<evidence type="ECO:0000313" key="4">
    <source>
        <dbReference type="Proteomes" id="UP000647416"/>
    </source>
</evidence>
<evidence type="ECO:0000256" key="1">
    <source>
        <dbReference type="SAM" id="MobiDB-lite"/>
    </source>
</evidence>
<evidence type="ECO:0000313" key="3">
    <source>
        <dbReference type="EMBL" id="MBC8596758.1"/>
    </source>
</evidence>
<sequence>MTTTDCTTDYGEYERYSDDRLFHGAGLKIDRSVYYKGDCDISDLITKSVKEVENLRDESIGKENAAYEKVLQAVAEWEKSALVTKRHKRALEYLTAPPIEHTSNQWTVDDYDYKVRSNMVYLMKYRIDKRQSRNGTIKWDVELSVKTQSVQWQSAVILERREKTFSSEESAQKYIDGKIKAYDYLFTEISPVIPDIDKSHFCVNGVLLPGYTTVSMQKEKEKKASIRKQLNELKADKPTERKQLKTRTKEVSI</sequence>
<gene>
    <name evidence="3" type="ORF">H8706_07725</name>
</gene>
<keyword evidence="4" id="KW-1185">Reference proteome</keyword>
<dbReference type="AlphaFoldDB" id="A0A926IUF2"/>
<accession>A0A926IUF2</accession>
<dbReference type="EMBL" id="JACRTE010000008">
    <property type="protein sequence ID" value="MBC8596758.1"/>
    <property type="molecule type" value="Genomic_DNA"/>
</dbReference>
<feature type="domain" description="Large polyvalent protein associated" evidence="2">
    <location>
        <begin position="12"/>
        <end position="213"/>
    </location>
</feature>
<evidence type="ECO:0000259" key="2">
    <source>
        <dbReference type="Pfam" id="PF18852"/>
    </source>
</evidence>
<feature type="region of interest" description="Disordered" evidence="1">
    <location>
        <begin position="228"/>
        <end position="253"/>
    </location>
</feature>
<name>A0A926IUF2_9FIRM</name>
<organism evidence="3 4">
    <name type="scientific">Qingrenia yutianensis</name>
    <dbReference type="NCBI Taxonomy" id="2763676"/>
    <lineage>
        <taxon>Bacteria</taxon>
        <taxon>Bacillati</taxon>
        <taxon>Bacillota</taxon>
        <taxon>Clostridia</taxon>
        <taxon>Eubacteriales</taxon>
        <taxon>Oscillospiraceae</taxon>
        <taxon>Qingrenia</taxon>
    </lineage>
</organism>
<reference evidence="3" key="1">
    <citation type="submission" date="2020-08" db="EMBL/GenBank/DDBJ databases">
        <title>Genome public.</title>
        <authorList>
            <person name="Liu C."/>
            <person name="Sun Q."/>
        </authorList>
    </citation>
    <scope>NUCLEOTIDE SEQUENCE</scope>
    <source>
        <strain evidence="3">NSJ-50</strain>
    </source>
</reference>
<comment type="caution">
    <text evidence="3">The sequence shown here is derived from an EMBL/GenBank/DDBJ whole genome shotgun (WGS) entry which is preliminary data.</text>
</comment>